<dbReference type="InterPro" id="IPR005904">
    <property type="entry name" value="Hxn_phspho_trans"/>
</dbReference>
<evidence type="ECO:0000256" key="8">
    <source>
        <dbReference type="ARBA" id="ARBA00022679"/>
    </source>
</evidence>
<dbReference type="GO" id="GO:0006166">
    <property type="term" value="P:purine ribonucleoside salvage"/>
    <property type="evidence" value="ECO:0007669"/>
    <property type="project" value="UniProtKB-KW"/>
</dbReference>
<dbReference type="GO" id="GO:0000166">
    <property type="term" value="F:nucleotide binding"/>
    <property type="evidence" value="ECO:0007669"/>
    <property type="project" value="UniProtKB-KW"/>
</dbReference>
<dbReference type="NCBIfam" id="TIGR01203">
    <property type="entry name" value="HGPRTase"/>
    <property type="match status" value="1"/>
</dbReference>
<dbReference type="PANTHER" id="PTHR43340:SF1">
    <property type="entry name" value="HYPOXANTHINE PHOSPHORIBOSYLTRANSFERASE"/>
    <property type="match status" value="1"/>
</dbReference>
<dbReference type="GO" id="GO:0005829">
    <property type="term" value="C:cytosol"/>
    <property type="evidence" value="ECO:0007669"/>
    <property type="project" value="TreeGrafter"/>
</dbReference>
<comment type="cofactor">
    <cofactor evidence="1 13">
        <name>Mg(2+)</name>
        <dbReference type="ChEBI" id="CHEBI:18420"/>
    </cofactor>
</comment>
<dbReference type="Proteomes" id="UP000078348">
    <property type="component" value="Unassembled WGS sequence"/>
</dbReference>
<comment type="similarity">
    <text evidence="4 13">Belongs to the purine/pyrimidine phosphoribosyltransferase family.</text>
</comment>
<dbReference type="Pfam" id="PF00156">
    <property type="entry name" value="Pribosyltran"/>
    <property type="match status" value="1"/>
</dbReference>
<organism evidence="15 16">
    <name type="scientific">Blastocystis sp. subtype 1 (strain ATCC 50177 / NandII)</name>
    <dbReference type="NCBI Taxonomy" id="478820"/>
    <lineage>
        <taxon>Eukaryota</taxon>
        <taxon>Sar</taxon>
        <taxon>Stramenopiles</taxon>
        <taxon>Bigyra</taxon>
        <taxon>Opalozoa</taxon>
        <taxon>Opalinata</taxon>
        <taxon>Blastocystidae</taxon>
        <taxon>Blastocystis</taxon>
    </lineage>
</organism>
<dbReference type="EMBL" id="LXWW01000074">
    <property type="protein sequence ID" value="OAO16579.1"/>
    <property type="molecule type" value="Genomic_DNA"/>
</dbReference>
<keyword evidence="9 13" id="KW-0479">Metal-binding</keyword>
<keyword evidence="11 13" id="KW-0547">Nucleotide-binding</keyword>
<dbReference type="EC" id="2.4.2.8" evidence="5 13"/>
<proteinExistence type="inferred from homology"/>
<dbReference type="InterPro" id="IPR000836">
    <property type="entry name" value="PRTase_dom"/>
</dbReference>
<evidence type="ECO:0000256" key="1">
    <source>
        <dbReference type="ARBA" id="ARBA00001946"/>
    </source>
</evidence>
<evidence type="ECO:0000256" key="6">
    <source>
        <dbReference type="ARBA" id="ARBA00022490"/>
    </source>
</evidence>
<evidence type="ECO:0000313" key="16">
    <source>
        <dbReference type="Proteomes" id="UP000078348"/>
    </source>
</evidence>
<dbReference type="UniPathway" id="UPA00591">
    <property type="reaction ID" value="UER00648"/>
</dbReference>
<sequence length="215" mass="24102">MVREHERKGIITVTDKNAFPLDSCLIQDCYRDKVQSILVTNGTILDRVSKLARDIAADYQGEIIHLLCVLKGAHQFFSELVRELELLGVPICYDFVKAKSYDGTASSGKVHIEGCDPKSLKGQNVILVEDLIDTGNTMQALLPYLESFGVKSVSCCCLCEKDTPLSCGFKANYCGFIIPNYFIVGFGLDYNQAMRDIRHICIINQHGIEYYKDNE</sequence>
<dbReference type="GO" id="GO:0000287">
    <property type="term" value="F:magnesium ion binding"/>
    <property type="evidence" value="ECO:0007669"/>
    <property type="project" value="TreeGrafter"/>
</dbReference>
<dbReference type="InterPro" id="IPR050408">
    <property type="entry name" value="HGPRT"/>
</dbReference>
<dbReference type="AlphaFoldDB" id="A0A196SKY5"/>
<evidence type="ECO:0000256" key="9">
    <source>
        <dbReference type="ARBA" id="ARBA00022723"/>
    </source>
</evidence>
<protein>
    <recommendedName>
        <fullName evidence="5 13">Hypoxanthine phosphoribosyltransferase</fullName>
        <ecNumber evidence="5 13">2.4.2.8</ecNumber>
    </recommendedName>
</protein>
<dbReference type="STRING" id="478820.A0A196SKY5"/>
<dbReference type="PANTHER" id="PTHR43340">
    <property type="entry name" value="HYPOXANTHINE-GUANINE PHOSPHORIBOSYLTRANSFERASE"/>
    <property type="match status" value="1"/>
</dbReference>
<keyword evidence="12 13" id="KW-0460">Magnesium</keyword>
<dbReference type="GO" id="GO:0004422">
    <property type="term" value="F:hypoxanthine phosphoribosyltransferase activity"/>
    <property type="evidence" value="ECO:0007669"/>
    <property type="project" value="InterPro"/>
</dbReference>
<comment type="catalytic activity">
    <reaction evidence="13">
        <text>IMP + diphosphate = hypoxanthine + 5-phospho-alpha-D-ribose 1-diphosphate</text>
        <dbReference type="Rhea" id="RHEA:17973"/>
        <dbReference type="ChEBI" id="CHEBI:17368"/>
        <dbReference type="ChEBI" id="CHEBI:33019"/>
        <dbReference type="ChEBI" id="CHEBI:58017"/>
        <dbReference type="ChEBI" id="CHEBI:58053"/>
        <dbReference type="EC" id="2.4.2.8"/>
    </reaction>
</comment>
<evidence type="ECO:0000256" key="10">
    <source>
        <dbReference type="ARBA" id="ARBA00022726"/>
    </source>
</evidence>
<gene>
    <name evidence="15" type="ORF">AV274_1690</name>
</gene>
<dbReference type="GO" id="GO:0046100">
    <property type="term" value="P:hypoxanthine metabolic process"/>
    <property type="evidence" value="ECO:0007669"/>
    <property type="project" value="TreeGrafter"/>
</dbReference>
<dbReference type="InterPro" id="IPR029057">
    <property type="entry name" value="PRTase-like"/>
</dbReference>
<evidence type="ECO:0000256" key="2">
    <source>
        <dbReference type="ARBA" id="ARBA00004496"/>
    </source>
</evidence>
<keyword evidence="16" id="KW-1185">Reference proteome</keyword>
<dbReference type="GO" id="GO:0032264">
    <property type="term" value="P:IMP salvage"/>
    <property type="evidence" value="ECO:0007669"/>
    <property type="project" value="UniProtKB-UniPathway"/>
</dbReference>
<comment type="pathway">
    <text evidence="3 13">Purine metabolism; IMP biosynthesis via salvage pathway; IMP from hypoxanthine: step 1/1.</text>
</comment>
<feature type="domain" description="Phosphoribosyltransferase" evidence="14">
    <location>
        <begin position="38"/>
        <end position="190"/>
    </location>
</feature>
<evidence type="ECO:0000256" key="12">
    <source>
        <dbReference type="ARBA" id="ARBA00022842"/>
    </source>
</evidence>
<dbReference type="GO" id="GO:0006178">
    <property type="term" value="P:guanine salvage"/>
    <property type="evidence" value="ECO:0007669"/>
    <property type="project" value="TreeGrafter"/>
</dbReference>
<evidence type="ECO:0000256" key="13">
    <source>
        <dbReference type="RuleBase" id="RU364099"/>
    </source>
</evidence>
<evidence type="ECO:0000313" key="15">
    <source>
        <dbReference type="EMBL" id="OAO16579.1"/>
    </source>
</evidence>
<name>A0A196SKY5_BLAHN</name>
<reference evidence="15 16" key="1">
    <citation type="submission" date="2016-05" db="EMBL/GenBank/DDBJ databases">
        <title>Nuclear genome of Blastocystis sp. subtype 1 NandII.</title>
        <authorList>
            <person name="Gentekaki E."/>
            <person name="Curtis B."/>
            <person name="Stairs C."/>
            <person name="Eme L."/>
            <person name="Herman E."/>
            <person name="Klimes V."/>
            <person name="Arias M.C."/>
            <person name="Elias M."/>
            <person name="Hilliou F."/>
            <person name="Klute M."/>
            <person name="Malik S.-B."/>
            <person name="Pightling A."/>
            <person name="Rachubinski R."/>
            <person name="Salas D."/>
            <person name="Schlacht A."/>
            <person name="Suga H."/>
            <person name="Archibald J."/>
            <person name="Ball S.G."/>
            <person name="Clark G."/>
            <person name="Dacks J."/>
            <person name="Van Der Giezen M."/>
            <person name="Tsaousis A."/>
            <person name="Roger A."/>
        </authorList>
    </citation>
    <scope>NUCLEOTIDE SEQUENCE [LARGE SCALE GENOMIC DNA]</scope>
    <source>
        <strain evidence="16">ATCC 50177 / NandII</strain>
    </source>
</reference>
<evidence type="ECO:0000256" key="3">
    <source>
        <dbReference type="ARBA" id="ARBA00004669"/>
    </source>
</evidence>
<keyword evidence="8 13" id="KW-0808">Transferase</keyword>
<dbReference type="SUPFAM" id="SSF53271">
    <property type="entry name" value="PRTase-like"/>
    <property type="match status" value="1"/>
</dbReference>
<evidence type="ECO:0000259" key="14">
    <source>
        <dbReference type="Pfam" id="PF00156"/>
    </source>
</evidence>
<comment type="caution">
    <text evidence="15">The sequence shown here is derived from an EMBL/GenBank/DDBJ whole genome shotgun (WGS) entry which is preliminary data.</text>
</comment>
<evidence type="ECO:0000256" key="7">
    <source>
        <dbReference type="ARBA" id="ARBA00022676"/>
    </source>
</evidence>
<accession>A0A196SKY5</accession>
<keyword evidence="10 13" id="KW-0660">Purine salvage</keyword>
<evidence type="ECO:0000256" key="11">
    <source>
        <dbReference type="ARBA" id="ARBA00022741"/>
    </source>
</evidence>
<keyword evidence="7 13" id="KW-0328">Glycosyltransferase</keyword>
<dbReference type="CDD" id="cd06223">
    <property type="entry name" value="PRTases_typeI"/>
    <property type="match status" value="1"/>
</dbReference>
<dbReference type="OrthoDB" id="9449045at2759"/>
<comment type="subcellular location">
    <subcellularLocation>
        <location evidence="2 13">Cytoplasm</location>
    </subcellularLocation>
</comment>
<dbReference type="GO" id="GO:0032263">
    <property type="term" value="P:GMP salvage"/>
    <property type="evidence" value="ECO:0007669"/>
    <property type="project" value="TreeGrafter"/>
</dbReference>
<evidence type="ECO:0000256" key="4">
    <source>
        <dbReference type="ARBA" id="ARBA00008391"/>
    </source>
</evidence>
<evidence type="ECO:0000256" key="5">
    <source>
        <dbReference type="ARBA" id="ARBA00011895"/>
    </source>
</evidence>
<dbReference type="Gene3D" id="3.40.50.2020">
    <property type="match status" value="1"/>
</dbReference>
<keyword evidence="6 13" id="KW-0963">Cytoplasm</keyword>